<name>A0A0K0FAL9_STRVS</name>
<feature type="transmembrane region" description="Helical" evidence="1">
    <location>
        <begin position="89"/>
        <end position="108"/>
    </location>
</feature>
<dbReference type="GO" id="GO:0000793">
    <property type="term" value="C:condensed chromosome"/>
    <property type="evidence" value="ECO:0007669"/>
    <property type="project" value="TreeGrafter"/>
</dbReference>
<feature type="domain" description="HTH arsR-type" evidence="2">
    <location>
        <begin position="297"/>
        <end position="323"/>
    </location>
</feature>
<dbReference type="Pfam" id="PF10323">
    <property type="entry name" value="7TM_GPCR_Srv"/>
    <property type="match status" value="1"/>
</dbReference>
<sequence length="529" mass="61709">MNSFYIAFIIGFIIDQIELLKTIIFVTIPSFGFFTSFYRDNPIPRYAIGALGYVCTFASLLGSFSLSLNRLVATVFPFFYKLKWSKHSILINIIIQIVLPVIVFHHKYGKMDRLVLDKNTQKWVYSSENSETSKYNNMVGTSFSTSILIAQISINCFNLFKLLTYKKNKSSYLDYRTNLSLAIYCTLGTLGNSTICLRYWIKFVGSFQENVSLKNFGQTLGTWTSVITTTSEPYLMLILNSSMRKDFFNFYMRRKNSVTTISSSNMKPKNLENEERERPESLFDNILLREAVDANPPKTVMELARKLNVSKPTISCHLQKIENRYEICSSLILRNKNDPFLSRLIICDEKWTLYDNRKRSGQWLDMDEAPKQLPKPKLSPKKAMVTVWWSVIGIIHYDFMKPSENIDLESHCQQIKKMHHKLPQKVPALVNRKGPIFLYDIAKTHVSKRTVHRLKELGYEILPHPAYSPDFPPTDFHFFKHLNNFLTKKIFRNDEEAKTVFEAFIESRGPDFYEDKINKLVSRWQRCIN</sequence>
<protein>
    <submittedName>
        <fullName evidence="4">HTH arsR-type domain-containing protein</fullName>
    </submittedName>
</protein>
<dbReference type="GO" id="GO:0000729">
    <property type="term" value="P:DNA double-strand break processing"/>
    <property type="evidence" value="ECO:0007669"/>
    <property type="project" value="TreeGrafter"/>
</dbReference>
<dbReference type="GO" id="GO:0044547">
    <property type="term" value="F:DNA topoisomerase binding"/>
    <property type="evidence" value="ECO:0007669"/>
    <property type="project" value="TreeGrafter"/>
</dbReference>
<dbReference type="GO" id="GO:0035861">
    <property type="term" value="C:site of double-strand break"/>
    <property type="evidence" value="ECO:0007669"/>
    <property type="project" value="TreeGrafter"/>
</dbReference>
<keyword evidence="1" id="KW-0812">Transmembrane</keyword>
<dbReference type="WBParaSite" id="SVE_0587400.1">
    <property type="protein sequence ID" value="SVE_0587400.1"/>
    <property type="gene ID" value="SVE_0587400"/>
</dbReference>
<feature type="transmembrane region" description="Helical" evidence="1">
    <location>
        <begin position="7"/>
        <end position="34"/>
    </location>
</feature>
<evidence type="ECO:0000313" key="4">
    <source>
        <dbReference type="WBParaSite" id="SVE_0587400.1"/>
    </source>
</evidence>
<dbReference type="InterPro" id="IPR036397">
    <property type="entry name" value="RNaseH_sf"/>
</dbReference>
<dbReference type="STRING" id="75913.A0A0K0FAL9"/>
<dbReference type="GO" id="GO:0031297">
    <property type="term" value="P:replication fork processing"/>
    <property type="evidence" value="ECO:0007669"/>
    <property type="project" value="TreeGrafter"/>
</dbReference>
<evidence type="ECO:0000313" key="3">
    <source>
        <dbReference type="Proteomes" id="UP000035680"/>
    </source>
</evidence>
<dbReference type="GO" id="GO:0042800">
    <property type="term" value="F:histone H3K4 methyltransferase activity"/>
    <property type="evidence" value="ECO:0007669"/>
    <property type="project" value="TreeGrafter"/>
</dbReference>
<dbReference type="GO" id="GO:0003697">
    <property type="term" value="F:single-stranded DNA binding"/>
    <property type="evidence" value="ECO:0007669"/>
    <property type="project" value="TreeGrafter"/>
</dbReference>
<dbReference type="Pfam" id="PF01022">
    <property type="entry name" value="HTH_5"/>
    <property type="match status" value="1"/>
</dbReference>
<dbReference type="InterPro" id="IPR019426">
    <property type="entry name" value="7TM_GPCR_serpentine_rcpt_Srv"/>
</dbReference>
<dbReference type="InterPro" id="IPR001845">
    <property type="entry name" value="HTH_ArsR_DNA-bd_dom"/>
</dbReference>
<dbReference type="GO" id="GO:0006303">
    <property type="term" value="P:double-strand break repair via nonhomologous end joining"/>
    <property type="evidence" value="ECO:0007669"/>
    <property type="project" value="TreeGrafter"/>
</dbReference>
<keyword evidence="3" id="KW-1185">Reference proteome</keyword>
<reference evidence="3" key="1">
    <citation type="submission" date="2014-07" db="EMBL/GenBank/DDBJ databases">
        <authorList>
            <person name="Martin A.A"/>
            <person name="De Silva N."/>
        </authorList>
    </citation>
    <scope>NUCLEOTIDE SEQUENCE</scope>
</reference>
<keyword evidence="1" id="KW-0472">Membrane</keyword>
<dbReference type="GO" id="GO:0003700">
    <property type="term" value="F:DNA-binding transcription factor activity"/>
    <property type="evidence" value="ECO:0007669"/>
    <property type="project" value="InterPro"/>
</dbReference>
<dbReference type="GO" id="GO:0046975">
    <property type="term" value="F:histone H3K36 methyltransferase activity"/>
    <property type="evidence" value="ECO:0007669"/>
    <property type="project" value="TreeGrafter"/>
</dbReference>
<dbReference type="Gene3D" id="3.30.420.10">
    <property type="entry name" value="Ribonuclease H-like superfamily/Ribonuclease H"/>
    <property type="match status" value="1"/>
</dbReference>
<dbReference type="GO" id="GO:0000014">
    <property type="term" value="F:single-stranded DNA endodeoxyribonuclease activity"/>
    <property type="evidence" value="ECO:0007669"/>
    <property type="project" value="TreeGrafter"/>
</dbReference>
<dbReference type="GO" id="GO:0015074">
    <property type="term" value="P:DNA integration"/>
    <property type="evidence" value="ECO:0007669"/>
    <property type="project" value="TreeGrafter"/>
</dbReference>
<dbReference type="PANTHER" id="PTHR46060">
    <property type="entry name" value="MARINER MOS1 TRANSPOSASE-LIKE PROTEIN"/>
    <property type="match status" value="1"/>
</dbReference>
<dbReference type="InterPro" id="IPR052709">
    <property type="entry name" value="Transposase-MT_Hybrid"/>
</dbReference>
<evidence type="ECO:0000256" key="1">
    <source>
        <dbReference type="SAM" id="Phobius"/>
    </source>
</evidence>
<dbReference type="GO" id="GO:0003690">
    <property type="term" value="F:double-stranded DNA binding"/>
    <property type="evidence" value="ECO:0007669"/>
    <property type="project" value="TreeGrafter"/>
</dbReference>
<feature type="transmembrane region" description="Helical" evidence="1">
    <location>
        <begin position="181"/>
        <end position="201"/>
    </location>
</feature>
<evidence type="ECO:0000259" key="2">
    <source>
        <dbReference type="Pfam" id="PF01022"/>
    </source>
</evidence>
<keyword evidence="1" id="KW-1133">Transmembrane helix</keyword>
<feature type="transmembrane region" description="Helical" evidence="1">
    <location>
        <begin position="46"/>
        <end position="68"/>
    </location>
</feature>
<dbReference type="AlphaFoldDB" id="A0A0K0FAL9"/>
<accession>A0A0K0FAL9</accession>
<dbReference type="GO" id="GO:0044774">
    <property type="term" value="P:mitotic DNA integrity checkpoint signaling"/>
    <property type="evidence" value="ECO:0007669"/>
    <property type="project" value="TreeGrafter"/>
</dbReference>
<dbReference type="Proteomes" id="UP000035680">
    <property type="component" value="Unassembled WGS sequence"/>
</dbReference>
<dbReference type="SUPFAM" id="SSF81321">
    <property type="entry name" value="Family A G protein-coupled receptor-like"/>
    <property type="match status" value="1"/>
</dbReference>
<dbReference type="Gene3D" id="1.20.1070.10">
    <property type="entry name" value="Rhodopsin 7-helix transmembrane proteins"/>
    <property type="match status" value="1"/>
</dbReference>
<feature type="transmembrane region" description="Helical" evidence="1">
    <location>
        <begin position="138"/>
        <end position="160"/>
    </location>
</feature>
<dbReference type="InterPro" id="IPR001888">
    <property type="entry name" value="Transposase_1"/>
</dbReference>
<dbReference type="Gene3D" id="1.10.10.10">
    <property type="entry name" value="Winged helix-like DNA-binding domain superfamily/Winged helix DNA-binding domain"/>
    <property type="match status" value="1"/>
</dbReference>
<reference evidence="4" key="2">
    <citation type="submission" date="2015-08" db="UniProtKB">
        <authorList>
            <consortium name="WormBaseParasite"/>
        </authorList>
    </citation>
    <scope>IDENTIFICATION</scope>
</reference>
<organism evidence="3 4">
    <name type="scientific">Strongyloides venezuelensis</name>
    <name type="common">Threadworm</name>
    <dbReference type="NCBI Taxonomy" id="75913"/>
    <lineage>
        <taxon>Eukaryota</taxon>
        <taxon>Metazoa</taxon>
        <taxon>Ecdysozoa</taxon>
        <taxon>Nematoda</taxon>
        <taxon>Chromadorea</taxon>
        <taxon>Rhabditida</taxon>
        <taxon>Tylenchina</taxon>
        <taxon>Panagrolaimomorpha</taxon>
        <taxon>Strongyloidoidea</taxon>
        <taxon>Strongyloididae</taxon>
        <taxon>Strongyloides</taxon>
    </lineage>
</organism>
<dbReference type="Pfam" id="PF01359">
    <property type="entry name" value="Transposase_1"/>
    <property type="match status" value="1"/>
</dbReference>
<dbReference type="InterPro" id="IPR036388">
    <property type="entry name" value="WH-like_DNA-bd_sf"/>
</dbReference>
<dbReference type="PANTHER" id="PTHR46060:SF2">
    <property type="entry name" value="HISTONE-LYSINE N-METHYLTRANSFERASE SETMAR"/>
    <property type="match status" value="1"/>
</dbReference>
<proteinExistence type="predicted"/>
<dbReference type="GO" id="GO:0005634">
    <property type="term" value="C:nucleus"/>
    <property type="evidence" value="ECO:0007669"/>
    <property type="project" value="TreeGrafter"/>
</dbReference>